<name>A0A7W9B0Z4_9HYPH</name>
<evidence type="ECO:0000313" key="2">
    <source>
        <dbReference type="Proteomes" id="UP000555546"/>
    </source>
</evidence>
<dbReference type="AlphaFoldDB" id="A0A7W9B0Z4"/>
<comment type="caution">
    <text evidence="1">The sequence shown here is derived from an EMBL/GenBank/DDBJ whole genome shotgun (WGS) entry which is preliminary data.</text>
</comment>
<protein>
    <recommendedName>
        <fullName evidence="3">PemK-like protein</fullName>
    </recommendedName>
</protein>
<proteinExistence type="predicted"/>
<organism evidence="1 2">
    <name type="scientific">Brucella daejeonensis</name>
    <dbReference type="NCBI Taxonomy" id="659015"/>
    <lineage>
        <taxon>Bacteria</taxon>
        <taxon>Pseudomonadati</taxon>
        <taxon>Pseudomonadota</taxon>
        <taxon>Alphaproteobacteria</taxon>
        <taxon>Hyphomicrobiales</taxon>
        <taxon>Brucellaceae</taxon>
        <taxon>Brucella/Ochrobactrum group</taxon>
        <taxon>Brucella</taxon>
    </lineage>
</organism>
<evidence type="ECO:0008006" key="3">
    <source>
        <dbReference type="Google" id="ProtNLM"/>
    </source>
</evidence>
<sequence>MTKQFDDGEIVEYEYLWEWQAQKGRTNAEKGRPVCLAMVVKDSKQGITHLIILPISSTQPRPDQDALVIPALELRRAGLADFKAGWITVSEYNYDVLERSFYFDPNQKPRGRFSGPFMDQILIRFRRYLREKCGRIDRTK</sequence>
<gene>
    <name evidence="1" type="ORF">FHS76_004038</name>
</gene>
<accession>A0A7W9B0Z4</accession>
<dbReference type="Proteomes" id="UP000555546">
    <property type="component" value="Unassembled WGS sequence"/>
</dbReference>
<keyword evidence="2" id="KW-1185">Reference proteome</keyword>
<reference evidence="1 2" key="1">
    <citation type="submission" date="2020-08" db="EMBL/GenBank/DDBJ databases">
        <title>Genomic Encyclopedia of Type Strains, Phase IV (KMG-IV): sequencing the most valuable type-strain genomes for metagenomic binning, comparative biology and taxonomic classification.</title>
        <authorList>
            <person name="Goeker M."/>
        </authorList>
    </citation>
    <scope>NUCLEOTIDE SEQUENCE [LARGE SCALE GENOMIC DNA]</scope>
    <source>
        <strain evidence="1 2">DSM 26944</strain>
    </source>
</reference>
<dbReference type="EMBL" id="JACIJG010000024">
    <property type="protein sequence ID" value="MBB5704122.1"/>
    <property type="molecule type" value="Genomic_DNA"/>
</dbReference>
<evidence type="ECO:0000313" key="1">
    <source>
        <dbReference type="EMBL" id="MBB5704122.1"/>
    </source>
</evidence>